<dbReference type="Pfam" id="PF01557">
    <property type="entry name" value="FAA_hydrolase"/>
    <property type="match status" value="1"/>
</dbReference>
<feature type="binding site" evidence="12">
    <location>
        <position position="199"/>
    </location>
    <ligand>
        <name>Ca(2+)</name>
        <dbReference type="ChEBI" id="CHEBI:29108"/>
    </ligand>
</feature>
<keyword evidence="5 13" id="KW-0378">Hydrolase</keyword>
<dbReference type="AlphaFoldDB" id="A0A9P4I3M4"/>
<dbReference type="SUPFAM" id="SSF63433">
    <property type="entry name" value="Fumarylacetoacetate hydrolase, FAH, N-terminal domain"/>
    <property type="match status" value="1"/>
</dbReference>
<sequence>MGFIPEVPEDCPFTYDNIPFGVFSTEEFPGLPRCGTAIGDYALVLTALDGVYDEDVAAAFRRRDLNAFAALPSIKRRQARQQIIESLRNGVLEEADFVPLKDVKMHMPMEMREYTDFFCSLEHCSNCAPMSGGSIPENFFHAPSAYNGRASSVRPSPHLVRRPRGIFWNPSNGNGNGNGNKDAKDPTYGASAALDFELEMGFIVSSAVPYGSTLSIADARSHIFGFVLLNDWSSRDIQRFEMPPLGPFNSKSFGTTISPWVVTLDALEPFACKPKHEHLPLEHLRLPDGESGTWDVNLKVELVRGGRRYQLCRSNLRYLYWTPFQQITQHASAACGLQVGDLMGTGTISGDGTDEKGEKVELGCLFEATRNGTVPFRFEDGEELGYLKDGDEILLSGWCEDGNGKRILGFGECSGEILPAK</sequence>
<feature type="binding site" evidence="12">
    <location>
        <position position="116"/>
    </location>
    <ligand>
        <name>Ca(2+)</name>
        <dbReference type="ChEBI" id="CHEBI:29108"/>
    </ligand>
</feature>
<comment type="pathway">
    <text evidence="1 13">Amino-acid degradation; L-phenylalanine degradation; acetoacetate and fumarate from L-phenylalanine: step 6/6.</text>
</comment>
<dbReference type="EMBL" id="ML978711">
    <property type="protein sequence ID" value="KAF2091864.1"/>
    <property type="molecule type" value="Genomic_DNA"/>
</dbReference>
<evidence type="ECO:0000256" key="2">
    <source>
        <dbReference type="ARBA" id="ARBA00010211"/>
    </source>
</evidence>
<feature type="binding site" evidence="12">
    <location>
        <position position="197"/>
    </location>
    <ligand>
        <name>Ca(2+)</name>
        <dbReference type="ChEBI" id="CHEBI:29108"/>
    </ligand>
</feature>
<evidence type="ECO:0000256" key="5">
    <source>
        <dbReference type="ARBA" id="ARBA00022801"/>
    </source>
</evidence>
<dbReference type="GO" id="GO:0004334">
    <property type="term" value="F:fumarylacetoacetase activity"/>
    <property type="evidence" value="ECO:0007669"/>
    <property type="project" value="UniProtKB-UniRule"/>
</dbReference>
<feature type="binding site" evidence="11">
    <location>
        <position position="347"/>
    </location>
    <ligand>
        <name>substrate</name>
    </ligand>
</feature>
<evidence type="ECO:0000256" key="4">
    <source>
        <dbReference type="ARBA" id="ARBA00022723"/>
    </source>
</evidence>
<dbReference type="Proteomes" id="UP000799776">
    <property type="component" value="Unassembled WGS sequence"/>
</dbReference>
<feature type="domain" description="Fumarylacetoacetase-like C-terminal" evidence="14">
    <location>
        <begin position="115"/>
        <end position="394"/>
    </location>
</feature>
<dbReference type="GO" id="GO:0006559">
    <property type="term" value="P:L-phenylalanine catabolic process"/>
    <property type="evidence" value="ECO:0007669"/>
    <property type="project" value="UniProtKB-UniRule"/>
</dbReference>
<evidence type="ECO:0000259" key="14">
    <source>
        <dbReference type="Pfam" id="PF01557"/>
    </source>
</evidence>
<evidence type="ECO:0000256" key="12">
    <source>
        <dbReference type="PIRSR" id="PIRSR605959-3"/>
    </source>
</evidence>
<evidence type="ECO:0000256" key="11">
    <source>
        <dbReference type="PIRSR" id="PIRSR605959-2"/>
    </source>
</evidence>
<dbReference type="InterPro" id="IPR011234">
    <property type="entry name" value="Fumarylacetoacetase-like_C"/>
</dbReference>
<dbReference type="SUPFAM" id="SSF56529">
    <property type="entry name" value="FAH"/>
    <property type="match status" value="1"/>
</dbReference>
<evidence type="ECO:0000256" key="10">
    <source>
        <dbReference type="PIRSR" id="PIRSR605959-1"/>
    </source>
</evidence>
<dbReference type="Gene3D" id="3.90.850.10">
    <property type="entry name" value="Fumarylacetoacetase-like, C-terminal domain"/>
    <property type="match status" value="1"/>
</dbReference>
<feature type="binding site" evidence="11">
    <location>
        <position position="238"/>
    </location>
    <ligand>
        <name>substrate</name>
    </ligand>
</feature>
<dbReference type="EC" id="3.7.1.2" evidence="3 13"/>
<feature type="binding site" evidence="12">
    <location>
        <position position="231"/>
    </location>
    <ligand>
        <name>Ca(2+)</name>
        <dbReference type="ChEBI" id="CHEBI:29108"/>
    </ligand>
</feature>
<keyword evidence="7 12" id="KW-0460">Magnesium</keyword>
<evidence type="ECO:0000256" key="1">
    <source>
        <dbReference type="ARBA" id="ARBA00004782"/>
    </source>
</evidence>
<dbReference type="OrthoDB" id="9971669at2759"/>
<evidence type="ECO:0000256" key="8">
    <source>
        <dbReference type="ARBA" id="ARBA00022878"/>
    </source>
</evidence>
<evidence type="ECO:0000256" key="9">
    <source>
        <dbReference type="ARBA" id="ARBA00023232"/>
    </source>
</evidence>
<reference evidence="16" key="1">
    <citation type="journal article" date="2020" name="Stud. Mycol.">
        <title>101 Dothideomycetes genomes: a test case for predicting lifestyles and emergence of pathogens.</title>
        <authorList>
            <person name="Haridas S."/>
            <person name="Albert R."/>
            <person name="Binder M."/>
            <person name="Bloem J."/>
            <person name="Labutti K."/>
            <person name="Salamov A."/>
            <person name="Andreopoulos B."/>
            <person name="Baker S."/>
            <person name="Barry K."/>
            <person name="Bills G."/>
            <person name="Bluhm B."/>
            <person name="Cannon C."/>
            <person name="Castanera R."/>
            <person name="Culley D."/>
            <person name="Daum C."/>
            <person name="Ezra D."/>
            <person name="Gonzalez J."/>
            <person name="Henrissat B."/>
            <person name="Kuo A."/>
            <person name="Liang C."/>
            <person name="Lipzen A."/>
            <person name="Lutzoni F."/>
            <person name="Magnuson J."/>
            <person name="Mondo S."/>
            <person name="Nolan M."/>
            <person name="Ohm R."/>
            <person name="Pangilinan J."/>
            <person name="Park H.-J."/>
            <person name="Ramirez L."/>
            <person name="Alfaro M."/>
            <person name="Sun H."/>
            <person name="Tritt A."/>
            <person name="Yoshinaga Y."/>
            <person name="Zwiers L.-H."/>
            <person name="Turgeon B."/>
            <person name="Goodwin S."/>
            <person name="Spatafora J."/>
            <person name="Crous P."/>
            <person name="Grigoriev I."/>
        </authorList>
    </citation>
    <scope>NUCLEOTIDE SEQUENCE</scope>
    <source>
        <strain evidence="16">CBS 121410</strain>
    </source>
</reference>
<evidence type="ECO:0000259" key="15">
    <source>
        <dbReference type="Pfam" id="PF09298"/>
    </source>
</evidence>
<feature type="domain" description="Fumarylacetoacetase N-terminal" evidence="15">
    <location>
        <begin position="17"/>
        <end position="108"/>
    </location>
</feature>
<dbReference type="InterPro" id="IPR036462">
    <property type="entry name" value="Fumarylacetoacetase_N_sf"/>
</dbReference>
<keyword evidence="4 12" id="KW-0479">Metal-binding</keyword>
<proteinExistence type="inferred from homology"/>
<dbReference type="GO" id="GO:0006572">
    <property type="term" value="P:L-tyrosine catabolic process"/>
    <property type="evidence" value="ECO:0007669"/>
    <property type="project" value="UniProtKB-UniRule"/>
</dbReference>
<feature type="binding site" evidence="12">
    <location>
        <position position="251"/>
    </location>
    <ligand>
        <name>Mg(2+)</name>
        <dbReference type="ChEBI" id="CHEBI:18420"/>
    </ligand>
</feature>
<dbReference type="Pfam" id="PF09298">
    <property type="entry name" value="FAA_hydrolase_N"/>
    <property type="match status" value="1"/>
</dbReference>
<dbReference type="PANTHER" id="PTHR43069:SF5">
    <property type="entry name" value="FUMARYLACETOACETASE"/>
    <property type="match status" value="1"/>
</dbReference>
<dbReference type="Gene3D" id="2.30.30.230">
    <property type="entry name" value="Fumarylacetoacetase, N-terminal domain"/>
    <property type="match status" value="1"/>
</dbReference>
<evidence type="ECO:0000256" key="6">
    <source>
        <dbReference type="ARBA" id="ARBA00022837"/>
    </source>
</evidence>
<organism evidence="16 17">
    <name type="scientific">Saccharata proteae CBS 121410</name>
    <dbReference type="NCBI Taxonomy" id="1314787"/>
    <lineage>
        <taxon>Eukaryota</taxon>
        <taxon>Fungi</taxon>
        <taxon>Dikarya</taxon>
        <taxon>Ascomycota</taxon>
        <taxon>Pezizomycotina</taxon>
        <taxon>Dothideomycetes</taxon>
        <taxon>Dothideomycetes incertae sedis</taxon>
        <taxon>Botryosphaeriales</taxon>
        <taxon>Saccharataceae</taxon>
        <taxon>Saccharata</taxon>
    </lineage>
</organism>
<protein>
    <recommendedName>
        <fullName evidence="3 13">Fumarylacetoacetase</fullName>
        <ecNumber evidence="3 13">3.7.1.2</ecNumber>
    </recommendedName>
    <alternativeName>
        <fullName evidence="13">Fumarylacetoacetate hydrolase</fullName>
    </alternativeName>
</protein>
<keyword evidence="6 12" id="KW-0106">Calcium</keyword>
<evidence type="ECO:0000256" key="3">
    <source>
        <dbReference type="ARBA" id="ARBA00012094"/>
    </source>
</evidence>
<comment type="catalytic activity">
    <reaction evidence="13">
        <text>4-fumarylacetoacetate + H2O = acetoacetate + fumarate + H(+)</text>
        <dbReference type="Rhea" id="RHEA:10244"/>
        <dbReference type="ChEBI" id="CHEBI:13705"/>
        <dbReference type="ChEBI" id="CHEBI:15377"/>
        <dbReference type="ChEBI" id="CHEBI:15378"/>
        <dbReference type="ChEBI" id="CHEBI:18034"/>
        <dbReference type="ChEBI" id="CHEBI:29806"/>
        <dbReference type="EC" id="3.7.1.2"/>
    </reaction>
</comment>
<evidence type="ECO:0000313" key="17">
    <source>
        <dbReference type="Proteomes" id="UP000799776"/>
    </source>
</evidence>
<feature type="active site" description="Proton acceptor" evidence="10">
    <location>
        <position position="123"/>
    </location>
</feature>
<dbReference type="GO" id="GO:0046872">
    <property type="term" value="F:metal ion binding"/>
    <property type="evidence" value="ECO:0007669"/>
    <property type="project" value="UniProtKB-UniRule"/>
</dbReference>
<comment type="caution">
    <text evidence="16">The sequence shown here is derived from an EMBL/GenBank/DDBJ whole genome shotgun (WGS) entry which is preliminary data.</text>
</comment>
<feature type="binding site" evidence="12">
    <location>
        <position position="231"/>
    </location>
    <ligand>
        <name>Mg(2+)</name>
        <dbReference type="ChEBI" id="CHEBI:18420"/>
    </ligand>
</feature>
<evidence type="ECO:0000256" key="13">
    <source>
        <dbReference type="RuleBase" id="RU366008"/>
    </source>
</evidence>
<keyword evidence="17" id="KW-1185">Reference proteome</keyword>
<comment type="similarity">
    <text evidence="2 13">Belongs to the FAH family.</text>
</comment>
<dbReference type="InterPro" id="IPR015377">
    <property type="entry name" value="Fumarylacetoacetase_N"/>
</dbReference>
<keyword evidence="8 13" id="KW-0828">Tyrosine catabolism</keyword>
<keyword evidence="9 13" id="KW-0585">Phenylalanine catabolism</keyword>
<dbReference type="GO" id="GO:1902000">
    <property type="term" value="P:homogentisate catabolic process"/>
    <property type="evidence" value="ECO:0007669"/>
    <property type="project" value="TreeGrafter"/>
</dbReference>
<evidence type="ECO:0000313" key="16">
    <source>
        <dbReference type="EMBL" id="KAF2091864.1"/>
    </source>
</evidence>
<evidence type="ECO:0000256" key="7">
    <source>
        <dbReference type="ARBA" id="ARBA00022842"/>
    </source>
</evidence>
<dbReference type="InterPro" id="IPR036663">
    <property type="entry name" value="Fumarylacetoacetase_C_sf"/>
</dbReference>
<accession>A0A9P4I3M4</accession>
<dbReference type="InterPro" id="IPR005959">
    <property type="entry name" value="Fumarylacetoacetase"/>
</dbReference>
<feature type="binding site" evidence="12">
    <location>
        <position position="255"/>
    </location>
    <ligand>
        <name>Mg(2+)</name>
        <dbReference type="ChEBI" id="CHEBI:18420"/>
    </ligand>
</feature>
<name>A0A9P4I3M4_9PEZI</name>
<gene>
    <name evidence="16" type="ORF">K490DRAFT_70599</name>
</gene>
<comment type="cofactor">
    <cofactor evidence="13">
        <name>Mg(2+)</name>
        <dbReference type="ChEBI" id="CHEBI:18420"/>
    </cofactor>
    <cofactor evidence="13">
        <name>Ca(2+)</name>
        <dbReference type="ChEBI" id="CHEBI:29108"/>
    </cofactor>
</comment>
<dbReference type="PANTHER" id="PTHR43069">
    <property type="entry name" value="FUMARYLACETOACETASE"/>
    <property type="match status" value="1"/>
</dbReference>
<feature type="binding site" evidence="11">
    <location>
        <position position="118"/>
    </location>
    <ligand>
        <name>substrate</name>
    </ligand>
</feature>